<feature type="domain" description="DRBM" evidence="5">
    <location>
        <begin position="1"/>
        <end position="70"/>
    </location>
</feature>
<dbReference type="PANTHER" id="PTHR46031">
    <property type="match status" value="1"/>
</dbReference>
<dbReference type="Proteomes" id="UP000825935">
    <property type="component" value="Chromosome 2"/>
</dbReference>
<evidence type="ECO:0000256" key="4">
    <source>
        <dbReference type="SAM" id="MobiDB-lite"/>
    </source>
</evidence>
<keyword evidence="2 3" id="KW-0694">RNA-binding</keyword>
<dbReference type="OMA" id="WSSLKQC"/>
<keyword evidence="7" id="KW-1185">Reference proteome</keyword>
<dbReference type="Pfam" id="PF00035">
    <property type="entry name" value="dsrm"/>
    <property type="match status" value="2"/>
</dbReference>
<gene>
    <name evidence="6" type="ORF">KP509_02G065600</name>
</gene>
<dbReference type="PROSITE" id="PS50137">
    <property type="entry name" value="DS_RBD"/>
    <property type="match status" value="2"/>
</dbReference>
<dbReference type="Gene3D" id="3.30.160.20">
    <property type="match status" value="2"/>
</dbReference>
<feature type="compositionally biased region" description="Basic and acidic residues" evidence="4">
    <location>
        <begin position="189"/>
        <end position="208"/>
    </location>
</feature>
<evidence type="ECO:0000256" key="2">
    <source>
        <dbReference type="ARBA" id="ARBA00022884"/>
    </source>
</evidence>
<dbReference type="SUPFAM" id="SSF54768">
    <property type="entry name" value="dsRNA-binding domain-like"/>
    <property type="match status" value="2"/>
</dbReference>
<reference evidence="6" key="1">
    <citation type="submission" date="2021-08" db="EMBL/GenBank/DDBJ databases">
        <title>WGS assembly of Ceratopteris richardii.</title>
        <authorList>
            <person name="Marchant D.B."/>
            <person name="Chen G."/>
            <person name="Jenkins J."/>
            <person name="Shu S."/>
            <person name="Leebens-Mack J."/>
            <person name="Grimwood J."/>
            <person name="Schmutz J."/>
            <person name="Soltis P."/>
            <person name="Soltis D."/>
            <person name="Chen Z.-H."/>
        </authorList>
    </citation>
    <scope>NUCLEOTIDE SEQUENCE</scope>
    <source>
        <strain evidence="6">Whitten #5841</strain>
        <tissue evidence="6">Leaf</tissue>
    </source>
</reference>
<accession>A0A8T2VDT6</accession>
<dbReference type="PANTHER" id="PTHR46031:SF35">
    <property type="entry name" value="DRBM DOMAIN-CONTAINING PROTEIN"/>
    <property type="match status" value="1"/>
</dbReference>
<name>A0A8T2VDT6_CERRI</name>
<dbReference type="OrthoDB" id="5988181at2759"/>
<evidence type="ECO:0000313" key="7">
    <source>
        <dbReference type="Proteomes" id="UP000825935"/>
    </source>
</evidence>
<organism evidence="6 7">
    <name type="scientific">Ceratopteris richardii</name>
    <name type="common">Triangle waterfern</name>
    <dbReference type="NCBI Taxonomy" id="49495"/>
    <lineage>
        <taxon>Eukaryota</taxon>
        <taxon>Viridiplantae</taxon>
        <taxon>Streptophyta</taxon>
        <taxon>Embryophyta</taxon>
        <taxon>Tracheophyta</taxon>
        <taxon>Polypodiopsida</taxon>
        <taxon>Polypodiidae</taxon>
        <taxon>Polypodiales</taxon>
        <taxon>Pteridineae</taxon>
        <taxon>Pteridaceae</taxon>
        <taxon>Parkerioideae</taxon>
        <taxon>Ceratopteris</taxon>
    </lineage>
</organism>
<evidence type="ECO:0000256" key="1">
    <source>
        <dbReference type="ARBA" id="ARBA00022737"/>
    </source>
</evidence>
<protein>
    <recommendedName>
        <fullName evidence="5">DRBM domain-containing protein</fullName>
    </recommendedName>
</protein>
<comment type="caution">
    <text evidence="6">The sequence shown here is derived from an EMBL/GenBank/DDBJ whole genome shotgun (WGS) entry which is preliminary data.</text>
</comment>
<dbReference type="GO" id="GO:0003723">
    <property type="term" value="F:RNA binding"/>
    <property type="evidence" value="ECO:0007669"/>
    <property type="project" value="UniProtKB-UniRule"/>
</dbReference>
<dbReference type="InterPro" id="IPR014720">
    <property type="entry name" value="dsRBD_dom"/>
</dbReference>
<dbReference type="EMBL" id="CM035407">
    <property type="protein sequence ID" value="KAH7444126.1"/>
    <property type="molecule type" value="Genomic_DNA"/>
</dbReference>
<dbReference type="AlphaFoldDB" id="A0A8T2VDT6"/>
<evidence type="ECO:0000256" key="3">
    <source>
        <dbReference type="PROSITE-ProRule" id="PRU00266"/>
    </source>
</evidence>
<sequence length="208" mass="22433">MFKNQLQEYAQKAGLPVPIYDVTNEGLPHKPQFKASVKFQEKVYEAPGSYGNSKKAEQAAAEVALAALGKLETKRLHESGLCKSILQEYAQKVKLPLPVYSFVTAGTEKSPAFVASVEIAGARYEGGQCRTRKEAEIKAARAALNAIYSDPGTSQFGDIEDPAVDEPRSATAEVQIPGINATGKRSKKSHEGESKKPKTEEPIGSKVP</sequence>
<keyword evidence="1" id="KW-0677">Repeat</keyword>
<evidence type="ECO:0000313" key="6">
    <source>
        <dbReference type="EMBL" id="KAH7444126.1"/>
    </source>
</evidence>
<evidence type="ECO:0000259" key="5">
    <source>
        <dbReference type="PROSITE" id="PS50137"/>
    </source>
</evidence>
<feature type="domain" description="DRBM" evidence="5">
    <location>
        <begin position="81"/>
        <end position="149"/>
    </location>
</feature>
<feature type="region of interest" description="Disordered" evidence="4">
    <location>
        <begin position="151"/>
        <end position="208"/>
    </location>
</feature>
<proteinExistence type="predicted"/>
<dbReference type="SMART" id="SM00358">
    <property type="entry name" value="DSRM"/>
    <property type="match status" value="2"/>
</dbReference>